<reference evidence="2 3" key="1">
    <citation type="submission" date="2020-08" db="EMBL/GenBank/DDBJ databases">
        <title>Sequencing the genomes of 1000 actinobacteria strains.</title>
        <authorList>
            <person name="Klenk H.-P."/>
        </authorList>
    </citation>
    <scope>NUCLEOTIDE SEQUENCE [LARGE SCALE GENOMIC DNA]</scope>
    <source>
        <strain evidence="2 3">DSM 43023</strain>
    </source>
</reference>
<comment type="caution">
    <text evidence="2">The sequence shown here is derived from an EMBL/GenBank/DDBJ whole genome shotgun (WGS) entry which is preliminary data.</text>
</comment>
<dbReference type="PANTHER" id="PTHR43441:SF10">
    <property type="entry name" value="ACETYLTRANSFERASE"/>
    <property type="match status" value="1"/>
</dbReference>
<dbReference type="InterPro" id="IPR051908">
    <property type="entry name" value="Ribosomal_N-acetyltransferase"/>
</dbReference>
<dbReference type="Pfam" id="PF13302">
    <property type="entry name" value="Acetyltransf_3"/>
    <property type="match status" value="1"/>
</dbReference>
<dbReference type="GO" id="GO:1990189">
    <property type="term" value="F:protein N-terminal-serine acetyltransferase activity"/>
    <property type="evidence" value="ECO:0007669"/>
    <property type="project" value="TreeGrafter"/>
</dbReference>
<proteinExistence type="predicted"/>
<dbReference type="RefSeq" id="WP_184757322.1">
    <property type="nucleotide sequence ID" value="NZ_BAABEK010000207.1"/>
</dbReference>
<gene>
    <name evidence="2" type="ORF">FHR32_005565</name>
</gene>
<dbReference type="PANTHER" id="PTHR43441">
    <property type="entry name" value="RIBOSOMAL-PROTEIN-SERINE ACETYLTRANSFERASE"/>
    <property type="match status" value="1"/>
</dbReference>
<dbReference type="InterPro" id="IPR000182">
    <property type="entry name" value="GNAT_dom"/>
</dbReference>
<dbReference type="CDD" id="cd04301">
    <property type="entry name" value="NAT_SF"/>
    <property type="match status" value="1"/>
</dbReference>
<dbReference type="InterPro" id="IPR016181">
    <property type="entry name" value="Acyl_CoA_acyltransferase"/>
</dbReference>
<evidence type="ECO:0000313" key="2">
    <source>
        <dbReference type="EMBL" id="MBB4941188.1"/>
    </source>
</evidence>
<dbReference type="EMBL" id="JACHJU010000002">
    <property type="protein sequence ID" value="MBB4941188.1"/>
    <property type="molecule type" value="Genomic_DNA"/>
</dbReference>
<dbReference type="SUPFAM" id="SSF55729">
    <property type="entry name" value="Acyl-CoA N-acyltransferases (Nat)"/>
    <property type="match status" value="1"/>
</dbReference>
<name>A0A7W7WBV6_9ACTN</name>
<dbReference type="Gene3D" id="3.40.630.30">
    <property type="match status" value="1"/>
</dbReference>
<dbReference type="Proteomes" id="UP000534286">
    <property type="component" value="Unassembled WGS sequence"/>
</dbReference>
<protein>
    <submittedName>
        <fullName evidence="2">RimJ/RimL family protein N-acetyltransferase</fullName>
    </submittedName>
</protein>
<organism evidence="2 3">
    <name type="scientific">Streptosporangium album</name>
    <dbReference type="NCBI Taxonomy" id="47479"/>
    <lineage>
        <taxon>Bacteria</taxon>
        <taxon>Bacillati</taxon>
        <taxon>Actinomycetota</taxon>
        <taxon>Actinomycetes</taxon>
        <taxon>Streptosporangiales</taxon>
        <taxon>Streptosporangiaceae</taxon>
        <taxon>Streptosporangium</taxon>
    </lineage>
</organism>
<dbReference type="GO" id="GO:0005737">
    <property type="term" value="C:cytoplasm"/>
    <property type="evidence" value="ECO:0007669"/>
    <property type="project" value="TreeGrafter"/>
</dbReference>
<evidence type="ECO:0000259" key="1">
    <source>
        <dbReference type="PROSITE" id="PS51186"/>
    </source>
</evidence>
<sequence>MFPPVKIISGGLEIREFGPQDAVPVAAFVAAGDRTALPPGSPEAVADVDGWLTKVHQRRLDGEGVLLAIVEQTTGKIVGSIGLRDTDWEAGRTEIGYGMHTSQRGRGYATEAARAVGRWALTDGGMRRVQLHSRVDNVASLRVAEKAGYQREGTLRMAEQEGCEAHDLAVFSMIATGATADNRPKAEQADRRSSL</sequence>
<accession>A0A7W7WBV6</accession>
<dbReference type="PROSITE" id="PS51186">
    <property type="entry name" value="GNAT"/>
    <property type="match status" value="1"/>
</dbReference>
<dbReference type="GO" id="GO:0008999">
    <property type="term" value="F:protein-N-terminal-alanine acetyltransferase activity"/>
    <property type="evidence" value="ECO:0007669"/>
    <property type="project" value="TreeGrafter"/>
</dbReference>
<keyword evidence="2" id="KW-0808">Transferase</keyword>
<dbReference type="AlphaFoldDB" id="A0A7W7WBV6"/>
<evidence type="ECO:0000313" key="3">
    <source>
        <dbReference type="Proteomes" id="UP000534286"/>
    </source>
</evidence>
<keyword evidence="3" id="KW-1185">Reference proteome</keyword>
<feature type="domain" description="N-acetyltransferase" evidence="1">
    <location>
        <begin position="12"/>
        <end position="178"/>
    </location>
</feature>